<accession>A0A023DYW8</accession>
<protein>
    <submittedName>
        <fullName evidence="1">Uncharacterized protein</fullName>
    </submittedName>
</protein>
<sequence length="65" mass="7349">MLSLVKSLVLCIWELETLADIFVAGVSVGENFSLTKKSDAKIKALGNEIYNFLVREKKFPNFKKI</sequence>
<evidence type="ECO:0000313" key="1">
    <source>
        <dbReference type="EMBL" id="GAJ46200.1"/>
    </source>
</evidence>
<evidence type="ECO:0000313" key="2">
    <source>
        <dbReference type="Proteomes" id="UP000024842"/>
    </source>
</evidence>
<proteinExistence type="predicted"/>
<dbReference type="EMBL" id="BAUP01000072">
    <property type="protein sequence ID" value="GAJ46200.1"/>
    <property type="molecule type" value="Genomic_DNA"/>
</dbReference>
<gene>
    <name evidence="1" type="ORF">HE1_00525</name>
</gene>
<keyword evidence="2" id="KW-1185">Reference proteome</keyword>
<dbReference type="AlphaFoldDB" id="A0A023DYW8"/>
<comment type="caution">
    <text evidence="1">The sequence shown here is derived from an EMBL/GenBank/DDBJ whole genome shotgun (WGS) entry which is preliminary data.</text>
</comment>
<reference evidence="1 2" key="1">
    <citation type="journal article" date="2014" name="FEMS Microbiol. Lett.">
        <title>Draft genome sequences of three Holospora species (Holospora obtusa, Holospora undulata, and Holospora elegans), endonuclear symbiotic bacteria of the ciliate Paramecium caudatum.</title>
        <authorList>
            <person name="Dohra H."/>
            <person name="Tanaka K."/>
            <person name="Suzuki T."/>
            <person name="Fujishima M."/>
            <person name="Suzuki H."/>
        </authorList>
    </citation>
    <scope>NUCLEOTIDE SEQUENCE [LARGE SCALE GENOMIC DNA]</scope>
    <source>
        <strain evidence="1 2">E1</strain>
    </source>
</reference>
<organism evidence="1 2">
    <name type="scientific">Holospora elegans E1</name>
    <dbReference type="NCBI Taxonomy" id="1427503"/>
    <lineage>
        <taxon>Bacteria</taxon>
        <taxon>Pseudomonadati</taxon>
        <taxon>Pseudomonadota</taxon>
        <taxon>Alphaproteobacteria</taxon>
        <taxon>Holosporales</taxon>
        <taxon>Holosporaceae</taxon>
        <taxon>Holospora</taxon>
    </lineage>
</organism>
<name>A0A023DYW8_9PROT</name>
<dbReference type="Proteomes" id="UP000024842">
    <property type="component" value="Unassembled WGS sequence"/>
</dbReference>